<keyword evidence="1" id="KW-0378">Hydrolase</keyword>
<reference evidence="3 4" key="1">
    <citation type="journal article" date="2022" name="G3 (Bethesda)">
        <title>Enemy or ally: a genomic approach to elucidate the lifestyle of Phyllosticta citrichinaensis.</title>
        <authorList>
            <person name="Buijs V.A."/>
            <person name="Groenewald J.Z."/>
            <person name="Haridas S."/>
            <person name="LaButti K.M."/>
            <person name="Lipzen A."/>
            <person name="Martin F.M."/>
            <person name="Barry K."/>
            <person name="Grigoriev I.V."/>
            <person name="Crous P.W."/>
            <person name="Seidl M.F."/>
        </authorList>
    </citation>
    <scope>NUCLEOTIDE SEQUENCE [LARGE SCALE GENOMIC DNA]</scope>
    <source>
        <strain evidence="3 4">CBS 129764</strain>
    </source>
</reference>
<dbReference type="SUPFAM" id="SSF52266">
    <property type="entry name" value="SGNH hydrolase"/>
    <property type="match status" value="1"/>
</dbReference>
<dbReference type="EMBL" id="JBBWUH010000002">
    <property type="protein sequence ID" value="KAK8176148.1"/>
    <property type="molecule type" value="Genomic_DNA"/>
</dbReference>
<dbReference type="InterPro" id="IPR001087">
    <property type="entry name" value="GDSL"/>
</dbReference>
<evidence type="ECO:0000256" key="1">
    <source>
        <dbReference type="ARBA" id="ARBA00022801"/>
    </source>
</evidence>
<keyword evidence="4" id="KW-1185">Reference proteome</keyword>
<name>A0ABR1Y5S3_9PEZI</name>
<dbReference type="PANTHER" id="PTHR45648:SF22">
    <property type="entry name" value="GDSL LIPASE_ACYLHYDROLASE FAMILY PROTEIN (AFU_ORTHOLOGUE AFUA_4G14700)"/>
    <property type="match status" value="1"/>
</dbReference>
<keyword evidence="2" id="KW-0732">Signal</keyword>
<evidence type="ECO:0000313" key="4">
    <source>
        <dbReference type="Proteomes" id="UP001456524"/>
    </source>
</evidence>
<feature type="signal peptide" evidence="2">
    <location>
        <begin position="1"/>
        <end position="20"/>
    </location>
</feature>
<feature type="chain" id="PRO_5045519795" evidence="2">
    <location>
        <begin position="21"/>
        <end position="411"/>
    </location>
</feature>
<sequence>MLVPLIGPLFGTLLVSSVQAQTFPPPALPGTTSWDLKNFKTLVSFGNSYTDEGRLRYLEEHDGQVPPVGWIGPVRSDTYSGGQTWPRYVNYYTGAKSYNYAVGGAVCSNKQVTRFYDKINGSYPDVEGYEIPAFIADKNFKDPANGAPVLDIPAEETVYSMWVGTNDVGANAFLTDSQAPDLTLVDYLQCVYNQFDRLYAEGGRYFVLMNLIPLQLAPIYALPNKGGIGKSQNMTETSYRMKEQVNLLNNNAKFQTPYESLLARRYPGARWALFDMYSLVRHVLLNVASFSRVFLTLLQFCFKTNSSHSTKLFVIPDSCQETSPSPVPTFPDSNGILSCITDIYVNPASYLNGTAPLNVEGYITANVSMSPSDKDSYLWYDSLHPSEQTARIIAREFVGVVRGGSRWATYW</sequence>
<evidence type="ECO:0000313" key="3">
    <source>
        <dbReference type="EMBL" id="KAK8176148.1"/>
    </source>
</evidence>
<evidence type="ECO:0000256" key="2">
    <source>
        <dbReference type="SAM" id="SignalP"/>
    </source>
</evidence>
<proteinExistence type="predicted"/>
<accession>A0ABR1Y5S3</accession>
<dbReference type="InterPro" id="IPR036514">
    <property type="entry name" value="SGNH_hydro_sf"/>
</dbReference>
<organism evidence="3 4">
    <name type="scientific">Phyllosticta citrichinensis</name>
    <dbReference type="NCBI Taxonomy" id="1130410"/>
    <lineage>
        <taxon>Eukaryota</taxon>
        <taxon>Fungi</taxon>
        <taxon>Dikarya</taxon>
        <taxon>Ascomycota</taxon>
        <taxon>Pezizomycotina</taxon>
        <taxon>Dothideomycetes</taxon>
        <taxon>Dothideomycetes incertae sedis</taxon>
        <taxon>Botryosphaeriales</taxon>
        <taxon>Phyllostictaceae</taxon>
        <taxon>Phyllosticta</taxon>
    </lineage>
</organism>
<comment type="caution">
    <text evidence="3">The sequence shown here is derived from an EMBL/GenBank/DDBJ whole genome shotgun (WGS) entry which is preliminary data.</text>
</comment>
<dbReference type="InterPro" id="IPR051058">
    <property type="entry name" value="GDSL_Est/Lipase"/>
</dbReference>
<gene>
    <name evidence="3" type="ORF">IWX90DRAFT_133181</name>
</gene>
<dbReference type="Proteomes" id="UP001456524">
    <property type="component" value="Unassembled WGS sequence"/>
</dbReference>
<dbReference type="Gene3D" id="3.40.50.1110">
    <property type="entry name" value="SGNH hydrolase"/>
    <property type="match status" value="1"/>
</dbReference>
<dbReference type="PANTHER" id="PTHR45648">
    <property type="entry name" value="GDSL LIPASE/ACYLHYDROLASE FAMILY PROTEIN (AFU_ORTHOLOGUE AFUA_4G14700)"/>
    <property type="match status" value="1"/>
</dbReference>
<dbReference type="Pfam" id="PF00657">
    <property type="entry name" value="Lipase_GDSL"/>
    <property type="match status" value="1"/>
</dbReference>
<protein>
    <submittedName>
        <fullName evidence="3">GDSL lipase/acylhydrolase family protein</fullName>
    </submittedName>
</protein>